<dbReference type="RefSeq" id="WP_119319215.1">
    <property type="nucleotide sequence ID" value="NZ_AP025739.1"/>
</dbReference>
<evidence type="ECO:0000313" key="2">
    <source>
        <dbReference type="Proteomes" id="UP000287394"/>
    </source>
</evidence>
<reference evidence="1 2" key="1">
    <citation type="journal article" date="2019" name="Int. J. Syst. Evol. Microbiol.">
        <title>Capsulimonas corticalis gen. nov., sp. nov., an aerobic capsulated bacterium, of a novel bacterial order, Capsulimonadales ord. nov., of the class Armatimonadia of the phylum Armatimonadetes.</title>
        <authorList>
            <person name="Li J."/>
            <person name="Kudo C."/>
            <person name="Tonouchi A."/>
        </authorList>
    </citation>
    <scope>NUCLEOTIDE SEQUENCE [LARGE SCALE GENOMIC DNA]</scope>
    <source>
        <strain evidence="1 2">AX-7</strain>
    </source>
</reference>
<sequence>MINNVAPFQHLAPRRFGWRGSLLTVAGAGAALLAISPAFTGNAVAQRGLLAAVLTLLLVVLTRMAPLTGMVATMGYLVLMGWVRRALTPYFDWVETDPLLLVAPGVAIVFGGSAMWRTRGRAVSKMTKFVFLLLSLMTIEIFNPLQGGIEVGVVGALFYIVPIFWYFVGRDLLDLNRLSSYLQTFAWMTVGVAAYGFYQSSFGYSDAEADWLRTTHYSWALTPGMQRAFSTLPSFAEYAHVIAAGSILLFVGLLFKKRIGLILVPVMLYGMFMASSRGALITLLGAMCILWAVMAKDRKSWFFRGGIALVVATLGLVFTMTRVQESTANVDPSTSTTSALVKHQTDGILNPTDGSKSTVGVHMNLAAGGFLKGFTTPIGYGLGSTTLASTKFSNEGNNSEIDITNVFTALGFVGGFLYLAFLILSFALAIKMWHKTRIPVLLSVLAILIVYLGQWLIGGEYTTSMIVWTCLGALDRSQRKVIV</sequence>
<protein>
    <submittedName>
        <fullName evidence="1">Uncharacterized protein</fullName>
    </submittedName>
</protein>
<dbReference type="OrthoDB" id="1493313at2"/>
<dbReference type="Proteomes" id="UP000287394">
    <property type="component" value="Chromosome"/>
</dbReference>
<keyword evidence="2" id="KW-1185">Reference proteome</keyword>
<proteinExistence type="predicted"/>
<name>A0A402CP99_9BACT</name>
<dbReference type="KEGG" id="ccot:CCAX7_51680"/>
<accession>A0A402CP99</accession>
<dbReference type="EMBL" id="AP025739">
    <property type="protein sequence ID" value="BDI33117.1"/>
    <property type="molecule type" value="Genomic_DNA"/>
</dbReference>
<gene>
    <name evidence="1" type="ORF">CCAX7_51680</name>
</gene>
<dbReference type="AlphaFoldDB" id="A0A402CP99"/>
<evidence type="ECO:0000313" key="1">
    <source>
        <dbReference type="EMBL" id="BDI33117.1"/>
    </source>
</evidence>
<organism evidence="1 2">
    <name type="scientific">Capsulimonas corticalis</name>
    <dbReference type="NCBI Taxonomy" id="2219043"/>
    <lineage>
        <taxon>Bacteria</taxon>
        <taxon>Bacillati</taxon>
        <taxon>Armatimonadota</taxon>
        <taxon>Armatimonadia</taxon>
        <taxon>Capsulimonadales</taxon>
        <taxon>Capsulimonadaceae</taxon>
        <taxon>Capsulimonas</taxon>
    </lineage>
</organism>